<feature type="compositionally biased region" description="Acidic residues" evidence="2">
    <location>
        <begin position="688"/>
        <end position="698"/>
    </location>
</feature>
<feature type="compositionally biased region" description="Basic and acidic residues" evidence="2">
    <location>
        <begin position="17"/>
        <end position="26"/>
    </location>
</feature>
<feature type="compositionally biased region" description="Acidic residues" evidence="2">
    <location>
        <begin position="575"/>
        <end position="586"/>
    </location>
</feature>
<protein>
    <submittedName>
        <fullName evidence="3">Uncharacterized protein</fullName>
    </submittedName>
</protein>
<feature type="compositionally biased region" description="Low complexity" evidence="2">
    <location>
        <begin position="792"/>
        <end position="801"/>
    </location>
</feature>
<feature type="region of interest" description="Disordered" evidence="2">
    <location>
        <begin position="760"/>
        <end position="854"/>
    </location>
</feature>
<organism evidence="3 4">
    <name type="scientific">Effrenium voratum</name>
    <dbReference type="NCBI Taxonomy" id="2562239"/>
    <lineage>
        <taxon>Eukaryota</taxon>
        <taxon>Sar</taxon>
        <taxon>Alveolata</taxon>
        <taxon>Dinophyceae</taxon>
        <taxon>Suessiales</taxon>
        <taxon>Symbiodiniaceae</taxon>
        <taxon>Effrenium</taxon>
    </lineage>
</organism>
<feature type="compositionally biased region" description="Basic and acidic residues" evidence="2">
    <location>
        <begin position="703"/>
        <end position="720"/>
    </location>
</feature>
<feature type="compositionally biased region" description="Basic and acidic residues" evidence="2">
    <location>
        <begin position="473"/>
        <end position="501"/>
    </location>
</feature>
<feature type="compositionally biased region" description="Basic and acidic residues" evidence="2">
    <location>
        <begin position="929"/>
        <end position="947"/>
    </location>
</feature>
<feature type="compositionally biased region" description="Basic and acidic residues" evidence="2">
    <location>
        <begin position="814"/>
        <end position="843"/>
    </location>
</feature>
<evidence type="ECO:0000313" key="3">
    <source>
        <dbReference type="EMBL" id="CAJ1379355.1"/>
    </source>
</evidence>
<keyword evidence="4" id="KW-1185">Reference proteome</keyword>
<feature type="compositionally biased region" description="Low complexity" evidence="2">
    <location>
        <begin position="450"/>
        <end position="459"/>
    </location>
</feature>
<gene>
    <name evidence="3" type="ORF">EVOR1521_LOCUS7617</name>
</gene>
<feature type="compositionally biased region" description="Acidic residues" evidence="2">
    <location>
        <begin position="917"/>
        <end position="928"/>
    </location>
</feature>
<sequence>MSRPASAKLGARSVSTSKREAPKLEQTEGPDLRAGSSVERFQVDCARLEEELRVVRKELAKVQGEYADVLEGEQASHFEWLASWHQKLLAAMGAPNAGDGFPDFTGFKKLALRATQDVVEAKAEALDQARAVRLQQRTQRLQDEVAARRKELAEIQACRRASAEELKRSRRAREKVKPPEGPSTSTTSASTAQRVAELKLRHGGAAAHCADLRRQLKELRAAARPMFSHVYKIRMERLKAELAQQKQHQLQEAEEAMLREETRQRAAMDAQLAARRRKLQELRAAATQEASREAKDRKMQVDAPDAGDNTFPPSIPEQMSLEKQEAKEVQGMQRAEAAATSDAADEADAEDADNAAGTDKDKEEETGERAARPEDEDEAVHEKDVAARSTGEHVQSAEAADMVAFSLAEHVTGMKVDAPDAGDNTLPPSIPEQLSLEKQEAKEVQGMQRAEAAATSDAADAADAEDADNAAGTDKDKEEETGERAARPKDEDEAVHEKDVAARSTGEHVQSAEAADMVAFSLAEHVTGMRVDAPDAGDNTFPPSIPEQLSLEKQEAKEVQGMQRAEAAATSDAADAADAEDADDAAGTDKDKEEETGGRAARPKDEDEAVHEEDVAARSTGEHVQSAEAADMVAFSLAEHVTGMKVDAPDAGDNTLPPSIPEQLSLEKQEAKEVQGMQRAEAAATSDAADEADAEDADNAAGTDKRKEEETGERAAKPKDEEEAVHEEDVAARSTGEHVQSAEAADMVAFSRAEHATGMKVDAGDNTFPPSIPEQLSLEKQEAKEVQGMQRAEAAATSDAADAADAEDADDAAGTDKDKEEETGERAARPKDEDEAVHEKDVAARSTGEHVQSAEAADMVAYGLAEHATGMKVDAPDAGDNTFPPSIPEQLSLEKQEAKEVQGMQRAEAAATSDAADAADAEDADDAAGTDKDKEEETGGRAARPKDEDEAVHEEDVAARTSEENVQSAEAAEMVAFSLAEHVTGIKLADISSASLPQKPADMSQELPAARLQDQPADMADDESVASMQDRPADMANDMSGASLHETPADVADDHLITSIPEKPADMADDESIASQQDKLAVMTEDRPAAQVQHQPADMTDDQSIASLQEKPSDMDEDESVTSMQEKLSDMAEDESVVSTTEKPADMNEDQSAASFQRPADMAEAQSGPSSARQHPSTLPKRVMRYRDSSSSEESEMESPADQSAGKPPDAEKEEPPDATGAESVGIRAKNPNPEVKHLKVARMDARAEDAELPEFLSATWQDVEGSLVLSESASPARRKGVLADSEDLDVQNNPKPRKP</sequence>
<feature type="region of interest" description="Disordered" evidence="2">
    <location>
        <begin position="645"/>
        <end position="746"/>
    </location>
</feature>
<feature type="compositionally biased region" description="Basic and acidic residues" evidence="2">
    <location>
        <begin position="587"/>
        <end position="605"/>
    </location>
</feature>
<feature type="compositionally biased region" description="Acidic residues" evidence="2">
    <location>
        <begin position="802"/>
        <end position="813"/>
    </location>
</feature>
<feature type="compositionally biased region" description="Low complexity" evidence="2">
    <location>
        <begin position="183"/>
        <end position="192"/>
    </location>
</feature>
<feature type="compositionally biased region" description="Basic and acidic residues" evidence="2">
    <location>
        <begin position="954"/>
        <end position="963"/>
    </location>
</feature>
<feature type="region of interest" description="Disordered" evidence="2">
    <location>
        <begin position="283"/>
        <end position="397"/>
    </location>
</feature>
<feature type="region of interest" description="Disordered" evidence="2">
    <location>
        <begin position="996"/>
        <end position="1240"/>
    </location>
</feature>
<reference evidence="3" key="1">
    <citation type="submission" date="2023-08" db="EMBL/GenBank/DDBJ databases">
        <authorList>
            <person name="Chen Y."/>
            <person name="Shah S."/>
            <person name="Dougan E. K."/>
            <person name="Thang M."/>
            <person name="Chan C."/>
        </authorList>
    </citation>
    <scope>NUCLEOTIDE SEQUENCE</scope>
</reference>
<feature type="compositionally biased region" description="Low complexity" evidence="2">
    <location>
        <begin position="565"/>
        <end position="574"/>
    </location>
</feature>
<name>A0AA36I1S8_9DINO</name>
<proteinExistence type="predicted"/>
<feature type="region of interest" description="Disordered" evidence="2">
    <location>
        <begin position="415"/>
        <end position="510"/>
    </location>
</feature>
<feature type="compositionally biased region" description="Polar residues" evidence="2">
    <location>
        <begin position="1291"/>
        <end position="1300"/>
    </location>
</feature>
<comment type="caution">
    <text evidence="3">The sequence shown here is derived from an EMBL/GenBank/DDBJ whole genome shotgun (WGS) entry which is preliminary data.</text>
</comment>
<feature type="compositionally biased region" description="Acidic residues" evidence="2">
    <location>
        <begin position="343"/>
        <end position="353"/>
    </location>
</feature>
<feature type="region of interest" description="Disordered" evidence="2">
    <location>
        <begin position="163"/>
        <end position="192"/>
    </location>
</feature>
<feature type="compositionally biased region" description="Basic and acidic residues" evidence="2">
    <location>
        <begin position="358"/>
        <end position="373"/>
    </location>
</feature>
<feature type="region of interest" description="Disordered" evidence="2">
    <location>
        <begin position="1268"/>
        <end position="1300"/>
    </location>
</feature>
<evidence type="ECO:0000256" key="2">
    <source>
        <dbReference type="SAM" id="MobiDB-lite"/>
    </source>
</evidence>
<feature type="coiled-coil region" evidence="1">
    <location>
        <begin position="38"/>
        <end position="65"/>
    </location>
</feature>
<dbReference type="Proteomes" id="UP001178507">
    <property type="component" value="Unassembled WGS sequence"/>
</dbReference>
<feature type="compositionally biased region" description="Basic and acidic residues" evidence="2">
    <location>
        <begin position="290"/>
        <end position="300"/>
    </location>
</feature>
<feature type="coiled-coil region" evidence="1">
    <location>
        <begin position="235"/>
        <end position="263"/>
    </location>
</feature>
<feature type="compositionally biased region" description="Polar residues" evidence="2">
    <location>
        <begin position="1167"/>
        <end position="1177"/>
    </location>
</feature>
<feature type="region of interest" description="Disordered" evidence="2">
    <location>
        <begin position="872"/>
        <end position="966"/>
    </location>
</feature>
<dbReference type="EMBL" id="CAUJNA010000624">
    <property type="protein sequence ID" value="CAJ1379355.1"/>
    <property type="molecule type" value="Genomic_DNA"/>
</dbReference>
<feature type="region of interest" description="Disordered" evidence="2">
    <location>
        <begin position="1"/>
        <end position="35"/>
    </location>
</feature>
<feature type="compositionally biased region" description="Low complexity" evidence="2">
    <location>
        <begin position="907"/>
        <end position="916"/>
    </location>
</feature>
<accession>A0AA36I1S8</accession>
<feature type="region of interest" description="Disordered" evidence="2">
    <location>
        <begin position="555"/>
        <end position="627"/>
    </location>
</feature>
<keyword evidence="1" id="KW-0175">Coiled coil</keyword>
<evidence type="ECO:0000256" key="1">
    <source>
        <dbReference type="SAM" id="Coils"/>
    </source>
</evidence>
<evidence type="ECO:0000313" key="4">
    <source>
        <dbReference type="Proteomes" id="UP001178507"/>
    </source>
</evidence>